<keyword evidence="7 10" id="KW-0067">ATP-binding</keyword>
<dbReference type="EMBL" id="CP026100">
    <property type="protein sequence ID" value="AYV48423.1"/>
    <property type="molecule type" value="Genomic_DNA"/>
</dbReference>
<evidence type="ECO:0000313" key="15">
    <source>
        <dbReference type="Proteomes" id="UP000234483"/>
    </source>
</evidence>
<dbReference type="NCBIfam" id="NF011202">
    <property type="entry name" value="PRK14608.1"/>
    <property type="match status" value="1"/>
</dbReference>
<feature type="active site" evidence="10">
    <location>
        <position position="138"/>
    </location>
</feature>
<dbReference type="NCBIfam" id="TIGR00154">
    <property type="entry name" value="ispE"/>
    <property type="match status" value="1"/>
</dbReference>
<dbReference type="GO" id="GO:0019288">
    <property type="term" value="P:isopentenyl diphosphate biosynthetic process, methylerythritol 4-phosphate pathway"/>
    <property type="evidence" value="ECO:0007669"/>
    <property type="project" value="UniProtKB-UniRule"/>
</dbReference>
<dbReference type="Proteomes" id="UP000234483">
    <property type="component" value="Unassembled WGS sequence"/>
</dbReference>
<dbReference type="Gene3D" id="3.30.70.890">
    <property type="entry name" value="GHMP kinase, C-terminal domain"/>
    <property type="match status" value="1"/>
</dbReference>
<protein>
    <recommendedName>
        <fullName evidence="3 10">4-diphosphocytidyl-2-C-methyl-D-erythritol kinase</fullName>
        <shortName evidence="10">CMK</shortName>
        <ecNumber evidence="2 10">2.7.1.148</ecNumber>
    </recommendedName>
    <alternativeName>
        <fullName evidence="9 10">4-(cytidine-5'-diphospho)-2-C-methyl-D-erythritol kinase</fullName>
    </alternativeName>
</protein>
<evidence type="ECO:0000256" key="9">
    <source>
        <dbReference type="ARBA" id="ARBA00032554"/>
    </source>
</evidence>
<dbReference type="HAMAP" id="MF_00061">
    <property type="entry name" value="IspE"/>
    <property type="match status" value="1"/>
</dbReference>
<feature type="binding site" evidence="10">
    <location>
        <begin position="96"/>
        <end position="106"/>
    </location>
    <ligand>
        <name>ATP</name>
        <dbReference type="ChEBI" id="CHEBI:30616"/>
    </ligand>
</feature>
<dbReference type="SUPFAM" id="SSF55060">
    <property type="entry name" value="GHMP Kinase, C-terminal domain"/>
    <property type="match status" value="1"/>
</dbReference>
<dbReference type="GO" id="GO:0005524">
    <property type="term" value="F:ATP binding"/>
    <property type="evidence" value="ECO:0007669"/>
    <property type="project" value="UniProtKB-UniRule"/>
</dbReference>
<evidence type="ECO:0000256" key="6">
    <source>
        <dbReference type="ARBA" id="ARBA00022777"/>
    </source>
</evidence>
<gene>
    <name evidence="10" type="primary">ispE</name>
    <name evidence="13" type="ORF">C1707_20360</name>
    <name evidence="14" type="ORF">CFHF_20710</name>
</gene>
<comment type="catalytic activity">
    <reaction evidence="10">
        <text>4-CDP-2-C-methyl-D-erythritol + ATP = 4-CDP-2-C-methyl-D-erythritol 2-phosphate + ADP + H(+)</text>
        <dbReference type="Rhea" id="RHEA:18437"/>
        <dbReference type="ChEBI" id="CHEBI:15378"/>
        <dbReference type="ChEBI" id="CHEBI:30616"/>
        <dbReference type="ChEBI" id="CHEBI:57823"/>
        <dbReference type="ChEBI" id="CHEBI:57919"/>
        <dbReference type="ChEBI" id="CHEBI:456216"/>
        <dbReference type="EC" id="2.7.1.148"/>
    </reaction>
</comment>
<evidence type="ECO:0000313" key="16">
    <source>
        <dbReference type="Proteomes" id="UP000281192"/>
    </source>
</evidence>
<dbReference type="PANTHER" id="PTHR43527">
    <property type="entry name" value="4-DIPHOSPHOCYTIDYL-2-C-METHYL-D-ERYTHRITOL KINASE, CHLOROPLASTIC"/>
    <property type="match status" value="1"/>
</dbReference>
<dbReference type="PANTHER" id="PTHR43527:SF2">
    <property type="entry name" value="4-DIPHOSPHOCYTIDYL-2-C-METHYL-D-ERYTHRITOL KINASE, CHLOROPLASTIC"/>
    <property type="match status" value="1"/>
</dbReference>
<evidence type="ECO:0000313" key="14">
    <source>
        <dbReference type="EMBL" id="PLR08862.1"/>
    </source>
</evidence>
<dbReference type="AlphaFoldDB" id="A0A2N5CPI1"/>
<dbReference type="GO" id="GO:0050515">
    <property type="term" value="F:4-(cytidine 5'-diphospho)-2-C-methyl-D-erythritol kinase activity"/>
    <property type="evidence" value="ECO:0007669"/>
    <property type="project" value="UniProtKB-UniRule"/>
</dbReference>
<comment type="pathway">
    <text evidence="10">Isoprenoid biosynthesis; isopentenyl diphosphate biosynthesis via DXP pathway; isopentenyl diphosphate from 1-deoxy-D-xylulose 5-phosphate: step 3/6.</text>
</comment>
<evidence type="ECO:0000256" key="3">
    <source>
        <dbReference type="ARBA" id="ARBA00017473"/>
    </source>
</evidence>
<evidence type="ECO:0000256" key="1">
    <source>
        <dbReference type="ARBA" id="ARBA00009684"/>
    </source>
</evidence>
<dbReference type="GO" id="GO:0016114">
    <property type="term" value="P:terpenoid biosynthetic process"/>
    <property type="evidence" value="ECO:0007669"/>
    <property type="project" value="UniProtKB-UniRule"/>
</dbReference>
<evidence type="ECO:0000313" key="13">
    <source>
        <dbReference type="EMBL" id="AYV48423.1"/>
    </source>
</evidence>
<reference evidence="13 16" key="2">
    <citation type="submission" date="2018-01" db="EMBL/GenBank/DDBJ databases">
        <title>Complete genome sequence of Caulobacter flavus RHGG3.</title>
        <authorList>
            <person name="Yang E."/>
        </authorList>
    </citation>
    <scope>NUCLEOTIDE SEQUENCE [LARGE SCALE GENOMIC DNA]</scope>
    <source>
        <strain evidence="13 16">RHGG3</strain>
    </source>
</reference>
<feature type="domain" description="GHMP kinase C-terminal" evidence="12">
    <location>
        <begin position="218"/>
        <end position="275"/>
    </location>
</feature>
<dbReference type="Gene3D" id="3.30.230.10">
    <property type="match status" value="1"/>
</dbReference>
<evidence type="ECO:0000259" key="12">
    <source>
        <dbReference type="Pfam" id="PF08544"/>
    </source>
</evidence>
<proteinExistence type="inferred from homology"/>
<comment type="similarity">
    <text evidence="1 10">Belongs to the GHMP kinase family. IspE subfamily.</text>
</comment>
<dbReference type="Pfam" id="PF08544">
    <property type="entry name" value="GHMP_kinases_C"/>
    <property type="match status" value="1"/>
</dbReference>
<dbReference type="OrthoDB" id="9809438at2"/>
<dbReference type="Proteomes" id="UP000281192">
    <property type="component" value="Chromosome"/>
</dbReference>
<evidence type="ECO:0000256" key="4">
    <source>
        <dbReference type="ARBA" id="ARBA00022679"/>
    </source>
</evidence>
<dbReference type="SUPFAM" id="SSF54211">
    <property type="entry name" value="Ribosomal protein S5 domain 2-like"/>
    <property type="match status" value="1"/>
</dbReference>
<dbReference type="EMBL" id="PJRQ01000041">
    <property type="protein sequence ID" value="PLR08862.1"/>
    <property type="molecule type" value="Genomic_DNA"/>
</dbReference>
<dbReference type="RefSeq" id="WP_101714819.1">
    <property type="nucleotide sequence ID" value="NZ_CP026100.1"/>
</dbReference>
<sequence length="312" mass="32382">MRRSAFAPAKVNLFLHVGGPDAEGYHPLSSLMVFADVGDTVSIQPADAPVFETTGRFGRDIPVDESNLVVRAAKGLHAAVGGPAPPVRLILDKALPIAAGLGGGSSDAGAALRLLREALGYDLSDAQLEAVAGALGADGVPCLWGAPVLAQGRGERLSPAPQLPELHAVLVNPLVPSPTGAVYRAYDAAVDPRGEAPPPTPDRFESVEEVCAWLAAVTRNDLQAPAVALEPRIGEVLDLLSGEPEALLARMSGSGATCFAVCASDIEAEGLAERIETMRPDWWVKRCRLGGPFPNQGSTYNVIPGEGPRSGP</sequence>
<dbReference type="PIRSF" id="PIRSF010376">
    <property type="entry name" value="IspE"/>
    <property type="match status" value="1"/>
</dbReference>
<comment type="function">
    <text evidence="10">Catalyzes the phosphorylation of the position 2 hydroxy group of 4-diphosphocytidyl-2C-methyl-D-erythritol.</text>
</comment>
<keyword evidence="4 10" id="KW-0808">Transferase</keyword>
<keyword evidence="6 10" id="KW-0418">Kinase</keyword>
<accession>A0A2N5CPI1</accession>
<evidence type="ECO:0000256" key="8">
    <source>
        <dbReference type="ARBA" id="ARBA00023229"/>
    </source>
</evidence>
<dbReference type="KEGG" id="cfh:C1707_20360"/>
<keyword evidence="8 10" id="KW-0414">Isoprene biosynthesis</keyword>
<dbReference type="InterPro" id="IPR013750">
    <property type="entry name" value="GHMP_kinase_C_dom"/>
</dbReference>
<organism evidence="14 15">
    <name type="scientific">Caulobacter flavus</name>
    <dbReference type="NCBI Taxonomy" id="1679497"/>
    <lineage>
        <taxon>Bacteria</taxon>
        <taxon>Pseudomonadati</taxon>
        <taxon>Pseudomonadota</taxon>
        <taxon>Alphaproteobacteria</taxon>
        <taxon>Caulobacterales</taxon>
        <taxon>Caulobacteraceae</taxon>
        <taxon>Caulobacter</taxon>
    </lineage>
</organism>
<dbReference type="InterPro" id="IPR006204">
    <property type="entry name" value="GHMP_kinase_N_dom"/>
</dbReference>
<reference evidence="14 15" key="1">
    <citation type="submission" date="2017-12" db="EMBL/GenBank/DDBJ databases">
        <title>The genome sequence of Caulobacter flavus CGMCC1 15093.</title>
        <authorList>
            <person name="Gao J."/>
            <person name="Mao X."/>
            <person name="Sun J."/>
        </authorList>
    </citation>
    <scope>NUCLEOTIDE SEQUENCE [LARGE SCALE GENOMIC DNA]</scope>
    <source>
        <strain evidence="14 15">CGMCC1 15093</strain>
    </source>
</reference>
<evidence type="ECO:0000256" key="5">
    <source>
        <dbReference type="ARBA" id="ARBA00022741"/>
    </source>
</evidence>
<dbReference type="EC" id="2.7.1.148" evidence="2 10"/>
<evidence type="ECO:0000259" key="11">
    <source>
        <dbReference type="Pfam" id="PF00288"/>
    </source>
</evidence>
<feature type="domain" description="GHMP kinase N-terminal" evidence="11">
    <location>
        <begin position="67"/>
        <end position="145"/>
    </location>
</feature>
<dbReference type="InterPro" id="IPR004424">
    <property type="entry name" value="IspE"/>
</dbReference>
<dbReference type="InterPro" id="IPR020568">
    <property type="entry name" value="Ribosomal_Su5_D2-typ_SF"/>
</dbReference>
<evidence type="ECO:0000256" key="7">
    <source>
        <dbReference type="ARBA" id="ARBA00022840"/>
    </source>
</evidence>
<keyword evidence="5 10" id="KW-0547">Nucleotide-binding</keyword>
<keyword evidence="16" id="KW-1185">Reference proteome</keyword>
<name>A0A2N5CPI1_9CAUL</name>
<dbReference type="InterPro" id="IPR014721">
    <property type="entry name" value="Ribsml_uS5_D2-typ_fold_subgr"/>
</dbReference>
<evidence type="ECO:0000256" key="10">
    <source>
        <dbReference type="HAMAP-Rule" id="MF_00061"/>
    </source>
</evidence>
<dbReference type="UniPathway" id="UPA00056">
    <property type="reaction ID" value="UER00094"/>
</dbReference>
<evidence type="ECO:0000256" key="2">
    <source>
        <dbReference type="ARBA" id="ARBA00012052"/>
    </source>
</evidence>
<feature type="active site" evidence="10">
    <location>
        <position position="10"/>
    </location>
</feature>
<dbReference type="InterPro" id="IPR036554">
    <property type="entry name" value="GHMP_kinase_C_sf"/>
</dbReference>
<dbReference type="Pfam" id="PF00288">
    <property type="entry name" value="GHMP_kinases_N"/>
    <property type="match status" value="1"/>
</dbReference>